<organism evidence="3 4">
    <name type="scientific">Psychrobacillus insolitus</name>
    <dbReference type="NCBI Taxonomy" id="1461"/>
    <lineage>
        <taxon>Bacteria</taxon>
        <taxon>Bacillati</taxon>
        <taxon>Bacillota</taxon>
        <taxon>Bacilli</taxon>
        <taxon>Bacillales</taxon>
        <taxon>Bacillaceae</taxon>
        <taxon>Psychrobacillus</taxon>
    </lineage>
</organism>
<protein>
    <submittedName>
        <fullName evidence="3">Putative cell-wall binding lipoprotein</fullName>
    </submittedName>
</protein>
<dbReference type="Gene3D" id="1.20.120.570">
    <property type="entry name" value="YkyA-like"/>
    <property type="match status" value="1"/>
</dbReference>
<keyword evidence="1" id="KW-0175">Coiled coil</keyword>
<dbReference type="Pfam" id="PF10368">
    <property type="entry name" value="YkyA"/>
    <property type="match status" value="1"/>
</dbReference>
<dbReference type="PROSITE" id="PS51257">
    <property type="entry name" value="PROKAR_LIPOPROTEIN"/>
    <property type="match status" value="1"/>
</dbReference>
<dbReference type="InterPro" id="IPR036785">
    <property type="entry name" value="YkyA-like_sf"/>
</dbReference>
<accession>A0A2W7MWD5</accession>
<evidence type="ECO:0000256" key="2">
    <source>
        <dbReference type="SAM" id="SignalP"/>
    </source>
</evidence>
<dbReference type="Proteomes" id="UP000248646">
    <property type="component" value="Unassembled WGS sequence"/>
</dbReference>
<evidence type="ECO:0000256" key="1">
    <source>
        <dbReference type="SAM" id="Coils"/>
    </source>
</evidence>
<feature type="coiled-coil region" evidence="1">
    <location>
        <begin position="93"/>
        <end position="127"/>
    </location>
</feature>
<dbReference type="OrthoDB" id="2963760at2"/>
<feature type="signal peptide" evidence="2">
    <location>
        <begin position="1"/>
        <end position="22"/>
    </location>
</feature>
<keyword evidence="4" id="KW-1185">Reference proteome</keyword>
<reference evidence="3 4" key="1">
    <citation type="submission" date="2018-06" db="EMBL/GenBank/DDBJ databases">
        <title>Genomic Encyclopedia of Type Strains, Phase IV (KMG-IV): sequencing the most valuable type-strain genomes for metagenomic binning, comparative biology and taxonomic classification.</title>
        <authorList>
            <person name="Goeker M."/>
        </authorList>
    </citation>
    <scope>NUCLEOTIDE SEQUENCE [LARGE SCALE GENOMIC DNA]</scope>
    <source>
        <strain evidence="3 4">DSM 5</strain>
    </source>
</reference>
<gene>
    <name evidence="3" type="ORF">C7437_1011234</name>
</gene>
<evidence type="ECO:0000313" key="4">
    <source>
        <dbReference type="Proteomes" id="UP000248646"/>
    </source>
</evidence>
<comment type="caution">
    <text evidence="3">The sequence shown here is derived from an EMBL/GenBank/DDBJ whole genome shotgun (WGS) entry which is preliminary data.</text>
</comment>
<proteinExistence type="predicted"/>
<sequence length="215" mass="24884">MKKIIFLSILCMITFLSACSFGESTEKKLSNILTEIYDSEKEYRDVQVNIAELEIKEQSSFLSMMELTQEQKENLVPLVEQTASLLDERLLLLERESASIKQASEKVSNLETLISETKEEAVQAELLKIKEALQSRYTTYEDVKKEYTILANLQKELYNMLVEKNIEVSLIQEKVKKVNKQNEIVQKNVQQFNDLTTQLNQVKSEVFSSIKQENN</sequence>
<keyword evidence="3" id="KW-0449">Lipoprotein</keyword>
<dbReference type="InterPro" id="IPR019454">
    <property type="entry name" value="Lipoprot_YkyA-like"/>
</dbReference>
<name>A0A2W7MWD5_9BACI</name>
<evidence type="ECO:0000313" key="3">
    <source>
        <dbReference type="EMBL" id="PZX08111.1"/>
    </source>
</evidence>
<feature type="chain" id="PRO_5016144134" evidence="2">
    <location>
        <begin position="23"/>
        <end position="215"/>
    </location>
</feature>
<dbReference type="AlphaFoldDB" id="A0A2W7MWD5"/>
<dbReference type="EMBL" id="QKZI01000001">
    <property type="protein sequence ID" value="PZX08111.1"/>
    <property type="molecule type" value="Genomic_DNA"/>
</dbReference>
<dbReference type="RefSeq" id="WP_111438705.1">
    <property type="nucleotide sequence ID" value="NZ_QKZI01000001.1"/>
</dbReference>
<dbReference type="SUPFAM" id="SSF140423">
    <property type="entry name" value="MW0975(SA0943)-like"/>
    <property type="match status" value="1"/>
</dbReference>
<keyword evidence="2" id="KW-0732">Signal</keyword>